<evidence type="ECO:0000313" key="2">
    <source>
        <dbReference type="EMBL" id="OLV20016.1"/>
    </source>
</evidence>
<organism evidence="2 3">
    <name type="scientific">Deinococcus marmoris</name>
    <dbReference type="NCBI Taxonomy" id="249408"/>
    <lineage>
        <taxon>Bacteria</taxon>
        <taxon>Thermotogati</taxon>
        <taxon>Deinococcota</taxon>
        <taxon>Deinococci</taxon>
        <taxon>Deinococcales</taxon>
        <taxon>Deinococcaceae</taxon>
        <taxon>Deinococcus</taxon>
    </lineage>
</organism>
<dbReference type="AlphaFoldDB" id="A0A1U7P4C9"/>
<dbReference type="InterPro" id="IPR011051">
    <property type="entry name" value="RmlC_Cupin_sf"/>
</dbReference>
<accession>A0A1U7P4C9</accession>
<dbReference type="Proteomes" id="UP000186607">
    <property type="component" value="Unassembled WGS sequence"/>
</dbReference>
<dbReference type="InterPro" id="IPR006311">
    <property type="entry name" value="TAT_signal"/>
</dbReference>
<dbReference type="OrthoDB" id="2648023at2"/>
<reference evidence="2 3" key="1">
    <citation type="submission" date="2017-01" db="EMBL/GenBank/DDBJ databases">
        <title>Genome Analysis of Deinococcus marmoris KOPRI26562.</title>
        <authorList>
            <person name="Kim J.H."/>
            <person name="Oh H.-M."/>
        </authorList>
    </citation>
    <scope>NUCLEOTIDE SEQUENCE [LARGE SCALE GENOMIC DNA]</scope>
    <source>
        <strain evidence="2 3">KOPRI26562</strain>
    </source>
</reference>
<keyword evidence="3" id="KW-1185">Reference proteome</keyword>
<sequence length="175" mass="18563">MTDPTSALSRRELIQRAAVLGLAGLPLVRGAGLAQTTPVLVTPSATGATASDYKLSLAGLAPVTILQDVSARKGNKAAWPLLAGVSIAQVELPEGTWRAPHYHTNAHELAVIVRGSAKAGLQTPGQEWLELELAEGDCVYFPLGWPHWLRNTGKGALHTYFNYGHEQPATVEVPG</sequence>
<dbReference type="STRING" id="249408.BOO71_0001006"/>
<name>A0A1U7P4C9_9DEIO</name>
<dbReference type="PANTHER" id="PTHR31238">
    <property type="entry name" value="GERMIN-LIKE PROTEIN SUBFAMILY 3 MEMBER 3"/>
    <property type="match status" value="1"/>
</dbReference>
<protein>
    <recommendedName>
        <fullName evidence="1">Cupin type-1 domain-containing protein</fullName>
    </recommendedName>
</protein>
<dbReference type="SUPFAM" id="SSF51182">
    <property type="entry name" value="RmlC-like cupins"/>
    <property type="match status" value="1"/>
</dbReference>
<dbReference type="InterPro" id="IPR006045">
    <property type="entry name" value="Cupin_1"/>
</dbReference>
<feature type="domain" description="Cupin type-1" evidence="1">
    <location>
        <begin position="67"/>
        <end position="172"/>
    </location>
</feature>
<dbReference type="EMBL" id="MSTI01000014">
    <property type="protein sequence ID" value="OLV20016.1"/>
    <property type="molecule type" value="Genomic_DNA"/>
</dbReference>
<dbReference type="PROSITE" id="PS51318">
    <property type="entry name" value="TAT"/>
    <property type="match status" value="1"/>
</dbReference>
<dbReference type="Gene3D" id="2.60.120.10">
    <property type="entry name" value="Jelly Rolls"/>
    <property type="match status" value="1"/>
</dbReference>
<dbReference type="Pfam" id="PF00190">
    <property type="entry name" value="Cupin_1"/>
    <property type="match status" value="1"/>
</dbReference>
<proteinExistence type="predicted"/>
<dbReference type="RefSeq" id="WP_075830267.1">
    <property type="nucleotide sequence ID" value="NZ_MSTI01000014.1"/>
</dbReference>
<comment type="caution">
    <text evidence="2">The sequence shown here is derived from an EMBL/GenBank/DDBJ whole genome shotgun (WGS) entry which is preliminary data.</text>
</comment>
<dbReference type="SMART" id="SM00835">
    <property type="entry name" value="Cupin_1"/>
    <property type="match status" value="1"/>
</dbReference>
<dbReference type="InterPro" id="IPR014710">
    <property type="entry name" value="RmlC-like_jellyroll"/>
</dbReference>
<evidence type="ECO:0000313" key="3">
    <source>
        <dbReference type="Proteomes" id="UP000186607"/>
    </source>
</evidence>
<gene>
    <name evidence="2" type="ORF">BOO71_0001006</name>
</gene>
<evidence type="ECO:0000259" key="1">
    <source>
        <dbReference type="SMART" id="SM00835"/>
    </source>
</evidence>